<dbReference type="Proteomes" id="UP000503349">
    <property type="component" value="Chromosome 7"/>
</dbReference>
<dbReference type="EMBL" id="CM015718">
    <property type="protein sequence ID" value="KAF3692220.1"/>
    <property type="molecule type" value="Genomic_DNA"/>
</dbReference>
<keyword evidence="11" id="KW-1185">Reference proteome</keyword>
<dbReference type="Pfam" id="PF06446">
    <property type="entry name" value="Hepcidin"/>
    <property type="match status" value="1"/>
</dbReference>
<keyword evidence="8" id="KW-1015">Disulfide bond</keyword>
<dbReference type="GO" id="GO:0006879">
    <property type="term" value="P:intracellular iron ion homeostasis"/>
    <property type="evidence" value="ECO:0007669"/>
    <property type="project" value="InterPro"/>
</dbReference>
<evidence type="ECO:0000313" key="10">
    <source>
        <dbReference type="EMBL" id="KAF3692220.1"/>
    </source>
</evidence>
<evidence type="ECO:0000256" key="6">
    <source>
        <dbReference type="ARBA" id="ARBA00022729"/>
    </source>
</evidence>
<dbReference type="PANTHER" id="PTHR16877:SF0">
    <property type="entry name" value="HEPCIDIN"/>
    <property type="match status" value="1"/>
</dbReference>
<keyword evidence="3" id="KW-0964">Secreted</keyword>
<evidence type="ECO:0000256" key="5">
    <source>
        <dbReference type="ARBA" id="ARBA00022702"/>
    </source>
</evidence>
<protein>
    <submittedName>
        <fullName evidence="10">Hepcidin-1</fullName>
    </submittedName>
</protein>
<comment type="subcellular location">
    <subcellularLocation>
        <location evidence="1">Secreted</location>
    </subcellularLocation>
</comment>
<keyword evidence="6 9" id="KW-0732">Signal</keyword>
<proteinExistence type="inferred from homology"/>
<sequence length="89" mass="9826">MKAFSIAVAVTLVLAFICILESSAVPFSGVRELEEAGSNDTPVAAHQEMSTESWMMPNHIRQKRQSHISLCRYCCKCCKTKGCGFCCSF</sequence>
<keyword evidence="5" id="KW-0372">Hormone</keyword>
<dbReference type="AlphaFoldDB" id="A0A6G1PPJ0"/>
<evidence type="ECO:0000256" key="3">
    <source>
        <dbReference type="ARBA" id="ARBA00022525"/>
    </source>
</evidence>
<dbReference type="InterPro" id="IPR010500">
    <property type="entry name" value="Hepcidin"/>
</dbReference>
<keyword evidence="7" id="KW-0044">Antibiotic</keyword>
<reference evidence="11" key="2">
    <citation type="submission" date="2019-02" db="EMBL/GenBank/DDBJ databases">
        <title>Opniocepnalus argus Var Kimnra genome.</title>
        <authorList>
            <person name="Zhou C."/>
            <person name="Xiao S."/>
        </authorList>
    </citation>
    <scope>NUCLEOTIDE SEQUENCE [LARGE SCALE GENOMIC DNA]</scope>
</reference>
<evidence type="ECO:0000256" key="1">
    <source>
        <dbReference type="ARBA" id="ARBA00004613"/>
    </source>
</evidence>
<dbReference type="GO" id="GO:0042742">
    <property type="term" value="P:defense response to bacterium"/>
    <property type="evidence" value="ECO:0007669"/>
    <property type="project" value="UniProtKB-KW"/>
</dbReference>
<feature type="chain" id="PRO_5026358819" evidence="9">
    <location>
        <begin position="25"/>
        <end position="89"/>
    </location>
</feature>
<evidence type="ECO:0000256" key="7">
    <source>
        <dbReference type="ARBA" id="ARBA00023022"/>
    </source>
</evidence>
<dbReference type="GO" id="GO:0005576">
    <property type="term" value="C:extracellular region"/>
    <property type="evidence" value="ECO:0007669"/>
    <property type="project" value="UniProtKB-SubCell"/>
</dbReference>
<evidence type="ECO:0000256" key="2">
    <source>
        <dbReference type="ARBA" id="ARBA00008022"/>
    </source>
</evidence>
<feature type="signal peptide" evidence="9">
    <location>
        <begin position="1"/>
        <end position="24"/>
    </location>
</feature>
<evidence type="ECO:0000313" key="11">
    <source>
        <dbReference type="Proteomes" id="UP000503349"/>
    </source>
</evidence>
<evidence type="ECO:0000256" key="9">
    <source>
        <dbReference type="SAM" id="SignalP"/>
    </source>
</evidence>
<reference evidence="10 11" key="1">
    <citation type="submission" date="2019-02" db="EMBL/GenBank/DDBJ databases">
        <title>Opniocepnalus argus genome.</title>
        <authorList>
            <person name="Zhou C."/>
            <person name="Xiao S."/>
        </authorList>
    </citation>
    <scope>NUCLEOTIDE SEQUENCE [LARGE SCALE GENOMIC DNA]</scope>
    <source>
        <strain evidence="10">OARG1902GOOAL</strain>
        <tissue evidence="10">Muscle</tissue>
    </source>
</reference>
<dbReference type="PANTHER" id="PTHR16877">
    <property type="entry name" value="HEPCIDIN"/>
    <property type="match status" value="1"/>
</dbReference>
<accession>A0A6G1PPJ0</accession>
<comment type="similarity">
    <text evidence="2">Belongs to the hepcidin family.</text>
</comment>
<dbReference type="OrthoDB" id="9428792at2759"/>
<keyword evidence="4" id="KW-0929">Antimicrobial</keyword>
<name>A0A6G1PPJ0_CHAAH</name>
<organism evidence="10 11">
    <name type="scientific">Channa argus</name>
    <name type="common">Northern snakehead</name>
    <name type="synonym">Ophicephalus argus</name>
    <dbReference type="NCBI Taxonomy" id="215402"/>
    <lineage>
        <taxon>Eukaryota</taxon>
        <taxon>Metazoa</taxon>
        <taxon>Chordata</taxon>
        <taxon>Craniata</taxon>
        <taxon>Vertebrata</taxon>
        <taxon>Euteleostomi</taxon>
        <taxon>Actinopterygii</taxon>
        <taxon>Neopterygii</taxon>
        <taxon>Teleostei</taxon>
        <taxon>Neoteleostei</taxon>
        <taxon>Acanthomorphata</taxon>
        <taxon>Anabantaria</taxon>
        <taxon>Anabantiformes</taxon>
        <taxon>Channoidei</taxon>
        <taxon>Channidae</taxon>
        <taxon>Channa</taxon>
    </lineage>
</organism>
<dbReference type="GO" id="GO:0005179">
    <property type="term" value="F:hormone activity"/>
    <property type="evidence" value="ECO:0007669"/>
    <property type="project" value="UniProtKB-KW"/>
</dbReference>
<evidence type="ECO:0000256" key="8">
    <source>
        <dbReference type="ARBA" id="ARBA00023157"/>
    </source>
</evidence>
<gene>
    <name evidence="10" type="ORF">EXN66_Car007896</name>
</gene>
<evidence type="ECO:0000256" key="4">
    <source>
        <dbReference type="ARBA" id="ARBA00022529"/>
    </source>
</evidence>